<evidence type="ECO:0000256" key="1">
    <source>
        <dbReference type="ARBA" id="ARBA00009199"/>
    </source>
</evidence>
<comment type="caution">
    <text evidence="3">The sequence shown here is derived from an EMBL/GenBank/DDBJ whole genome shotgun (WGS) entry which is preliminary data.</text>
</comment>
<evidence type="ECO:0000259" key="2">
    <source>
        <dbReference type="Pfam" id="PF01425"/>
    </source>
</evidence>
<comment type="similarity">
    <text evidence="1">Belongs to the amidase family.</text>
</comment>
<dbReference type="EMBL" id="JAHDTB010000030">
    <property type="protein sequence ID" value="MBW8290028.1"/>
    <property type="molecule type" value="Genomic_DNA"/>
</dbReference>
<dbReference type="Gene3D" id="3.90.1300.10">
    <property type="entry name" value="Amidase signature (AS) domain"/>
    <property type="match status" value="1"/>
</dbReference>
<feature type="domain" description="Amidase" evidence="2">
    <location>
        <begin position="27"/>
        <end position="459"/>
    </location>
</feature>
<evidence type="ECO:0000313" key="3">
    <source>
        <dbReference type="EMBL" id="MBW8290028.1"/>
    </source>
</evidence>
<dbReference type="Proteomes" id="UP000711178">
    <property type="component" value="Unassembled WGS sequence"/>
</dbReference>
<dbReference type="Pfam" id="PF01425">
    <property type="entry name" value="Amidase"/>
    <property type="match status" value="1"/>
</dbReference>
<protein>
    <recommendedName>
        <fullName evidence="2">Amidase domain-containing protein</fullName>
    </recommendedName>
</protein>
<dbReference type="InterPro" id="IPR020556">
    <property type="entry name" value="Amidase_CS"/>
</dbReference>
<dbReference type="InterPro" id="IPR000120">
    <property type="entry name" value="Amidase"/>
</dbReference>
<dbReference type="PANTHER" id="PTHR11895">
    <property type="entry name" value="TRANSAMIDASE"/>
    <property type="match status" value="1"/>
</dbReference>
<dbReference type="PROSITE" id="PS00571">
    <property type="entry name" value="AMIDASES"/>
    <property type="match status" value="1"/>
</dbReference>
<organism evidence="3 4">
    <name type="scientific">Chromobacterium subtsugae</name>
    <dbReference type="NCBI Taxonomy" id="251747"/>
    <lineage>
        <taxon>Bacteria</taxon>
        <taxon>Pseudomonadati</taxon>
        <taxon>Pseudomonadota</taxon>
        <taxon>Betaproteobacteria</taxon>
        <taxon>Neisseriales</taxon>
        <taxon>Chromobacteriaceae</taxon>
        <taxon>Chromobacterium</taxon>
    </lineage>
</organism>
<dbReference type="SUPFAM" id="SSF75304">
    <property type="entry name" value="Amidase signature (AS) enzymes"/>
    <property type="match status" value="1"/>
</dbReference>
<keyword evidence="4" id="KW-1185">Reference proteome</keyword>
<proteinExistence type="inferred from homology"/>
<dbReference type="GeneID" id="89684846"/>
<gene>
    <name evidence="3" type="ORF">KIF53_20520</name>
</gene>
<dbReference type="InterPro" id="IPR023631">
    <property type="entry name" value="Amidase_dom"/>
</dbReference>
<dbReference type="RefSeq" id="WP_047257820.1">
    <property type="nucleotide sequence ID" value="NZ_CP142381.1"/>
</dbReference>
<name>A0ABS7FIX2_9NEIS</name>
<sequence>MQLSEYAQYDAVGLGQLVARGEVSPQELAETALRACAAVNPHINAVIETWQPELADAAAALERGSPLAGVPFLIKDVGVAMAGRKIEFGSRLAQGFTAAADSILMRRFRQAGLATLGRTTTPEFAWSGTTESALCGPTRNPWNAARGAGGSSGGAAAAVAAGIVPIAHATDAAGSIRIPAAASGVFGLKPTRGRVSNGPILDEAIHGLAAQLGVSRSVRDSAALLDAARGADGGQPFSIAEPAGSYFAQVGAEPGRLRIGVMAQAWGGQRTAAAVLERLAEATRLCESLGHIVEEAALPLGCSWDAFVHASSVLWAANIAVWIDDMAAATGRQIDLSTLEQQTLAVYRTGHGMRGVEIVRALDLRNAVTRSVAAFFTRYDLLLTPTLPELAPPIGSYAADTASMDGHQWTAHVMGGSPFTPAFNAAGVPAMSVPLFQDAASALPVGMQFVAPAGREDRLFRLAGQLERSLPWADRKPAIWAGRDPRAEPACRHDDNRI</sequence>
<dbReference type="PANTHER" id="PTHR11895:SF7">
    <property type="entry name" value="GLUTAMYL-TRNA(GLN) AMIDOTRANSFERASE SUBUNIT A, MITOCHONDRIAL"/>
    <property type="match status" value="1"/>
</dbReference>
<accession>A0ABS7FIX2</accession>
<reference evidence="3 4" key="1">
    <citation type="submission" date="2021-05" db="EMBL/GenBank/DDBJ databases">
        <title>Draft Whole Genome Sequencing Of Biosensor Chromobacterium violaceum Strain CV026 Reveals A Regulatory RNA In Chromobacterium violaceum Phenotype Regulatory Network.</title>
        <authorList>
            <person name="Hong K.W."/>
            <person name="Chan K.G."/>
            <person name="Chang C.-Y."/>
        </authorList>
    </citation>
    <scope>NUCLEOTIDE SEQUENCE [LARGE SCALE GENOMIC DNA]</scope>
    <source>
        <strain evidence="3 4">ATCC 31532</strain>
    </source>
</reference>
<dbReference type="InterPro" id="IPR036928">
    <property type="entry name" value="AS_sf"/>
</dbReference>
<evidence type="ECO:0000313" key="4">
    <source>
        <dbReference type="Proteomes" id="UP000711178"/>
    </source>
</evidence>